<comment type="caution">
    <text evidence="1">The sequence shown here is derived from an EMBL/GenBank/DDBJ whole genome shotgun (WGS) entry which is preliminary data.</text>
</comment>
<keyword evidence="2" id="KW-1185">Reference proteome</keyword>
<proteinExistence type="predicted"/>
<evidence type="ECO:0000313" key="1">
    <source>
        <dbReference type="EMBL" id="PWG81895.1"/>
    </source>
</evidence>
<sequence length="456" mass="51802">LISGCATYNQQISKYYSTVSSGDYEKANTELDKNKLLNKSRNKLLYFLEKGRIAHSLALYDTSNYYFNEADKFMEEVRTSTGDVLAGTFVNPMMQRYKGEDFERIMIHYYKALNYLYLGQTDEAIVEARRITLQNQQQSDKFNDKSNRYSKDAFSFMLQGLIYESASDMNNAFIAYRNAAEVYLNDKDQTYYGIKIPVQLQKDVLRTAAANGFTDEVGRFEALFKTKYKAEKASEGGSLIVFWENGMAPVKDQQDFFFSLTKGSAGYFFVDMNGNNIPFDTGVSFNASHLDAGDLNNFRVAFPKYTARPNYYVSACISSKNDSVFAEKAEDINELATATLRQRFVKEMSTALSRMAVKKAAQLAIRGKDDDSKKNKELREGIAAAIDLYSLFSEKADTRNWQTLPSSIYYARIPLQKGKNEVTIKLRGPNGSEETKTVSIEGNGRMVFYNYASLRQ</sequence>
<dbReference type="Gene3D" id="1.25.40.10">
    <property type="entry name" value="Tetratricopeptide repeat domain"/>
    <property type="match status" value="1"/>
</dbReference>
<dbReference type="OrthoDB" id="9769023at2"/>
<gene>
    <name evidence="1" type="ORF">DDR33_05125</name>
</gene>
<dbReference type="RefSeq" id="WP_109414835.1">
    <property type="nucleotide sequence ID" value="NZ_QEAS01000003.1"/>
</dbReference>
<accession>A0A2U2PKF5</accession>
<organism evidence="1 2">
    <name type="scientific">Pararcticibacter amylolyticus</name>
    <dbReference type="NCBI Taxonomy" id="2173175"/>
    <lineage>
        <taxon>Bacteria</taxon>
        <taxon>Pseudomonadati</taxon>
        <taxon>Bacteroidota</taxon>
        <taxon>Sphingobacteriia</taxon>
        <taxon>Sphingobacteriales</taxon>
        <taxon>Sphingobacteriaceae</taxon>
        <taxon>Pararcticibacter</taxon>
    </lineage>
</organism>
<dbReference type="AlphaFoldDB" id="A0A2U2PKF5"/>
<feature type="non-terminal residue" evidence="1">
    <location>
        <position position="1"/>
    </location>
</feature>
<protein>
    <submittedName>
        <fullName evidence="1">Uncharacterized protein</fullName>
    </submittedName>
</protein>
<name>A0A2U2PKF5_9SPHI</name>
<dbReference type="InterPro" id="IPR011990">
    <property type="entry name" value="TPR-like_helical_dom_sf"/>
</dbReference>
<dbReference type="EMBL" id="QEAS01000003">
    <property type="protein sequence ID" value="PWG81895.1"/>
    <property type="molecule type" value="Genomic_DNA"/>
</dbReference>
<evidence type="ECO:0000313" key="2">
    <source>
        <dbReference type="Proteomes" id="UP000245647"/>
    </source>
</evidence>
<reference evidence="1 2" key="1">
    <citation type="submission" date="2018-04" db="EMBL/GenBank/DDBJ databases">
        <title>Pedobacter chongqingensis sp. nov., isolated from a rottenly hemp rope.</title>
        <authorList>
            <person name="Cai Y."/>
        </authorList>
    </citation>
    <scope>NUCLEOTIDE SEQUENCE [LARGE SCALE GENOMIC DNA]</scope>
    <source>
        <strain evidence="1 2">FJ4-8</strain>
    </source>
</reference>
<dbReference type="Proteomes" id="UP000245647">
    <property type="component" value="Unassembled WGS sequence"/>
</dbReference>
<dbReference type="SUPFAM" id="SSF48452">
    <property type="entry name" value="TPR-like"/>
    <property type="match status" value="1"/>
</dbReference>